<dbReference type="EMBL" id="JADKPO010000017">
    <property type="protein sequence ID" value="MBF4768853.1"/>
    <property type="molecule type" value="Genomic_DNA"/>
</dbReference>
<dbReference type="PANTHER" id="PTHR11717:SF31">
    <property type="entry name" value="LOW MOLECULAR WEIGHT PROTEIN-TYROSINE-PHOSPHATASE ETP-RELATED"/>
    <property type="match status" value="1"/>
</dbReference>
<dbReference type="InterPro" id="IPR017867">
    <property type="entry name" value="Tyr_phospatase_low_mol_wt"/>
</dbReference>
<dbReference type="GO" id="GO:0004725">
    <property type="term" value="F:protein tyrosine phosphatase activity"/>
    <property type="evidence" value="ECO:0007669"/>
    <property type="project" value="InterPro"/>
</dbReference>
<feature type="active site" evidence="4">
    <location>
        <position position="17"/>
    </location>
</feature>
<dbReference type="PRINTS" id="PR00719">
    <property type="entry name" value="LMWPTPASE"/>
</dbReference>
<dbReference type="RefSeq" id="WP_194697001.1">
    <property type="nucleotide sequence ID" value="NZ_JADKPO010000017.1"/>
</dbReference>
<evidence type="ECO:0000259" key="5">
    <source>
        <dbReference type="SMART" id="SM00226"/>
    </source>
</evidence>
<feature type="domain" description="Phosphotyrosine protein phosphatase I" evidence="5">
    <location>
        <begin position="5"/>
        <end position="182"/>
    </location>
</feature>
<dbReference type="Pfam" id="PF01451">
    <property type="entry name" value="LMWPc"/>
    <property type="match status" value="1"/>
</dbReference>
<keyword evidence="3" id="KW-0904">Protein phosphatase</keyword>
<dbReference type="InterPro" id="IPR036196">
    <property type="entry name" value="Ptyr_pPase_sf"/>
</dbReference>
<comment type="caution">
    <text evidence="6">The sequence shown here is derived from an EMBL/GenBank/DDBJ whole genome shotgun (WGS) entry which is preliminary data.</text>
</comment>
<organism evidence="6 7">
    <name type="scientific">Nocardioides agariphilus</name>
    <dbReference type="NCBI Taxonomy" id="433664"/>
    <lineage>
        <taxon>Bacteria</taxon>
        <taxon>Bacillati</taxon>
        <taxon>Actinomycetota</taxon>
        <taxon>Actinomycetes</taxon>
        <taxon>Propionibacteriales</taxon>
        <taxon>Nocardioidaceae</taxon>
        <taxon>Nocardioides</taxon>
    </lineage>
</organism>
<dbReference type="SMART" id="SM00226">
    <property type="entry name" value="LMWPc"/>
    <property type="match status" value="1"/>
</dbReference>
<dbReference type="Gene3D" id="3.40.50.2300">
    <property type="match status" value="1"/>
</dbReference>
<evidence type="ECO:0000256" key="2">
    <source>
        <dbReference type="ARBA" id="ARBA00022801"/>
    </source>
</evidence>
<gene>
    <name evidence="6" type="ORF">ISU10_13890</name>
</gene>
<evidence type="ECO:0000313" key="7">
    <source>
        <dbReference type="Proteomes" id="UP000660668"/>
    </source>
</evidence>
<proteinExistence type="inferred from homology"/>
<evidence type="ECO:0000256" key="3">
    <source>
        <dbReference type="ARBA" id="ARBA00022912"/>
    </source>
</evidence>
<reference evidence="6" key="1">
    <citation type="submission" date="2020-11" db="EMBL/GenBank/DDBJ databases">
        <title>Nocardioides cynanchi sp. nov., isolated from soil of rhizosphere of Cynanchum wilfordii.</title>
        <authorList>
            <person name="Lee J.-S."/>
            <person name="Suh M.K."/>
            <person name="Kim J.-S."/>
        </authorList>
    </citation>
    <scope>NUCLEOTIDE SEQUENCE</scope>
    <source>
        <strain evidence="6">KCTC 19276</strain>
    </source>
</reference>
<name>A0A930YJ67_9ACTN</name>
<evidence type="ECO:0000256" key="4">
    <source>
        <dbReference type="PIRSR" id="PIRSR617867-1"/>
    </source>
</evidence>
<dbReference type="InterPro" id="IPR023485">
    <property type="entry name" value="Ptyr_pPase"/>
</dbReference>
<sequence>MSATYDVLVVCEGNLCRSPLAERLLRLRLADAPDVHVSSAGTNASVGNPMDPMAAAELTRLGGDPGDFAARQLTAELARAADLVLTATRAQRSLVVGMAPAALKRTFTLLEMAVLLDERPWADRAEQPDDDRRAVVIRASDWRSTVSGRGEALDIPDPIGRSVEVHRTAAEVADLATSVVADFLRGAAG</sequence>
<evidence type="ECO:0000256" key="1">
    <source>
        <dbReference type="ARBA" id="ARBA00011063"/>
    </source>
</evidence>
<dbReference type="AlphaFoldDB" id="A0A930YJ67"/>
<comment type="similarity">
    <text evidence="1">Belongs to the low molecular weight phosphotyrosine protein phosphatase family.</text>
</comment>
<accession>A0A930YJ67</accession>
<evidence type="ECO:0000313" key="6">
    <source>
        <dbReference type="EMBL" id="MBF4768853.1"/>
    </source>
</evidence>
<keyword evidence="2" id="KW-0378">Hydrolase</keyword>
<keyword evidence="7" id="KW-1185">Reference proteome</keyword>
<protein>
    <recommendedName>
        <fullName evidence="5">Phosphotyrosine protein phosphatase I domain-containing protein</fullName>
    </recommendedName>
</protein>
<dbReference type="SUPFAM" id="SSF52788">
    <property type="entry name" value="Phosphotyrosine protein phosphatases I"/>
    <property type="match status" value="1"/>
</dbReference>
<dbReference type="PANTHER" id="PTHR11717">
    <property type="entry name" value="LOW MOLECULAR WEIGHT PROTEIN TYROSINE PHOSPHATASE"/>
    <property type="match status" value="1"/>
</dbReference>
<feature type="active site" description="Nucleophile" evidence="4">
    <location>
        <position position="11"/>
    </location>
</feature>
<dbReference type="Proteomes" id="UP000660668">
    <property type="component" value="Unassembled WGS sequence"/>
</dbReference>
<dbReference type="InterPro" id="IPR050438">
    <property type="entry name" value="LMW_PTPase"/>
</dbReference>